<gene>
    <name evidence="2" type="ORF">C2S_13562</name>
</gene>
<dbReference type="PANTHER" id="PTHR39596:SF2">
    <property type="entry name" value="HET DOMAIN PROTEIN (AFU_ORTHOLOGUE AFUA_1G17550)-RELATED"/>
    <property type="match status" value="1"/>
</dbReference>
<organism evidence="2 3">
    <name type="scientific">Fusarium fujikuroi</name>
    <name type="common">Bakanae and foot rot disease fungus</name>
    <name type="synonym">Gibberella fujikuroi</name>
    <dbReference type="NCBI Taxonomy" id="5127"/>
    <lineage>
        <taxon>Eukaryota</taxon>
        <taxon>Fungi</taxon>
        <taxon>Dikarya</taxon>
        <taxon>Ascomycota</taxon>
        <taxon>Pezizomycotina</taxon>
        <taxon>Sordariomycetes</taxon>
        <taxon>Hypocreomycetidae</taxon>
        <taxon>Hypocreales</taxon>
        <taxon>Nectriaceae</taxon>
        <taxon>Fusarium</taxon>
        <taxon>Fusarium fujikuroi species complex</taxon>
    </lineage>
</organism>
<evidence type="ECO:0000313" key="3">
    <source>
        <dbReference type="Proteomes" id="UP000760494"/>
    </source>
</evidence>
<protein>
    <recommendedName>
        <fullName evidence="1">Heterokaryon incompatibility domain-containing protein</fullName>
    </recommendedName>
</protein>
<dbReference type="PANTHER" id="PTHR39596">
    <property type="match status" value="1"/>
</dbReference>
<dbReference type="EMBL" id="CABFJX010000009">
    <property type="protein sequence ID" value="VTT57233.1"/>
    <property type="molecule type" value="Genomic_DNA"/>
</dbReference>
<dbReference type="Proteomes" id="UP000760494">
    <property type="component" value="Unassembled WGS sequence"/>
</dbReference>
<dbReference type="AlphaFoldDB" id="A0A9Q9U6M1"/>
<comment type="caution">
    <text evidence="2">The sequence shown here is derived from an EMBL/GenBank/DDBJ whole genome shotgun (WGS) entry which is preliminary data.</text>
</comment>
<accession>A0A9Q9U6M1</accession>
<reference evidence="2" key="1">
    <citation type="submission" date="2019-05" db="EMBL/GenBank/DDBJ databases">
        <authorList>
            <person name="Piombo E."/>
        </authorList>
    </citation>
    <scope>NUCLEOTIDE SEQUENCE</scope>
    <source>
        <strain evidence="2">C2S</strain>
    </source>
</reference>
<dbReference type="Pfam" id="PF06985">
    <property type="entry name" value="HET"/>
    <property type="match status" value="1"/>
</dbReference>
<feature type="domain" description="Heterokaryon incompatibility" evidence="1">
    <location>
        <begin position="320"/>
        <end position="394"/>
    </location>
</feature>
<evidence type="ECO:0000259" key="1">
    <source>
        <dbReference type="Pfam" id="PF06985"/>
    </source>
</evidence>
<sequence length="861" mass="97604">MQAPNTLSSTCSLFKAPKWLGFRHDGFVIKPLKEYISTRSLSENFRDGEPSDERWKYIGASTQSLLTFGLIEAVTENQVPEHELLKRGDGGILVLSLDNLPRIIQKWLACIRQTELESRRLWLKRARASLVQAHSMMIMFLTSRFAIFDSLGDDQQPMVIFIALVGEALTNAMNTVHCDSRPPTPLSWSMVLVEDYRHKVRESMLQCNWCPFTIEYFLNTKSVSCVKYVSEHSPPSDGKDHATCQRIKCVANRVDESTYTQQHTRSCKESASKGCKFGKPALGQVENLISRNQVPVIRIASRSEDALGGLEVLKSSDLAYVAISHVWADGLGSNTETGLPTCQLARLAAMVFKSNPEGAFWIDSLCIPQAREHRKKAIRMMARTYKEANAVLVLDSGLQRCLSSDPEASRLLYVLTSGWMGRLWTLQEAVLAEKVLFCFADALVPLRDLIPNRENLELYPYMGDMAAEIFRLIKQSQYKDLKIGDVSRSLRWRDTSRASDETLAIASLLGVDLGIVLELPAQDRMIRLFKELREVPRNIVFLGGDKTDVPGYRWAPKSFMGAHGGSLGGRDLSTYENDGVCTPSGLEATYMSFYFRKQTLQARSSWKLWHTETRRSFEVRGLSDSEEEYECDMLLTNEPLPKGSASPCISVLRTANPKKLEDGSFMVPCQYKQRVVLVDLLKDNSEEAVPLHGMGRLKTSTCLERKYQHRPPNARILFFHSKMDWEKEWWDSEDNEDRLQRLTTCRRLCFICSLANLLDIADSDPFKTPIPTLVVLDGTTSKSSDVPRRALRACLSSMKPVKYAVMWRSMYVRTSSVSVDVVYSIMTIFGIRIDPYRKDREPQFVFDDLARKTAALKRVNV</sequence>
<dbReference type="InterPro" id="IPR010730">
    <property type="entry name" value="HET"/>
</dbReference>
<name>A0A9Q9U6M1_FUSFU</name>
<evidence type="ECO:0000313" key="2">
    <source>
        <dbReference type="EMBL" id="VTT57233.1"/>
    </source>
</evidence>
<proteinExistence type="predicted"/>